<dbReference type="InterPro" id="IPR002347">
    <property type="entry name" value="SDR_fam"/>
</dbReference>
<evidence type="ECO:0008006" key="4">
    <source>
        <dbReference type="Google" id="ProtNLM"/>
    </source>
</evidence>
<sequence length="341" mass="37919">MGRLTILSFLKAQYAKHPPVEKVDLTGKTVLVIGANAGLGFEATKHFATMKPGRLILACRSQSKGQAALQRLRTETSCTTAELWIVDLAEFDSVKRFADKFEREGGRLDILLANAAVLLPTYQRSKDGWETCLQVNCLSIPLLCLLLLPQMVRTAQEHSTLPRIVVVASEVHYFAKIENDVLESPAILETLGSAEFCTPKMMGARYFVTKLLIILFVRALNARIAASTPLVVNTVNPGYCYSNIRDSFSGVTAVMDRIMEVLVALPTEKGSRQLVWAAIGQQENPDKLRGEYISLQRVEEVSDWILSPEGARTQDRIWDELVGILEKVDPRVVPTITRYLS</sequence>
<comment type="caution">
    <text evidence="2">The sequence shown here is derived from an EMBL/GenBank/DDBJ whole genome shotgun (WGS) entry which is preliminary data.</text>
</comment>
<dbReference type="AlphaFoldDB" id="A0AAD6TMG0"/>
<protein>
    <recommendedName>
        <fullName evidence="4">NAD(P)-binding protein</fullName>
    </recommendedName>
</protein>
<organism evidence="2 3">
    <name type="scientific">Mycena belliarum</name>
    <dbReference type="NCBI Taxonomy" id="1033014"/>
    <lineage>
        <taxon>Eukaryota</taxon>
        <taxon>Fungi</taxon>
        <taxon>Dikarya</taxon>
        <taxon>Basidiomycota</taxon>
        <taxon>Agaricomycotina</taxon>
        <taxon>Agaricomycetes</taxon>
        <taxon>Agaricomycetidae</taxon>
        <taxon>Agaricales</taxon>
        <taxon>Marasmiineae</taxon>
        <taxon>Mycenaceae</taxon>
        <taxon>Mycena</taxon>
    </lineage>
</organism>
<dbReference type="PRINTS" id="PR00081">
    <property type="entry name" value="GDHRDH"/>
</dbReference>
<dbReference type="GO" id="GO:0016491">
    <property type="term" value="F:oxidoreductase activity"/>
    <property type="evidence" value="ECO:0007669"/>
    <property type="project" value="UniProtKB-KW"/>
</dbReference>
<dbReference type="InterPro" id="IPR036291">
    <property type="entry name" value="NAD(P)-bd_dom_sf"/>
</dbReference>
<dbReference type="Pfam" id="PF00106">
    <property type="entry name" value="adh_short"/>
    <property type="match status" value="1"/>
</dbReference>
<dbReference type="SUPFAM" id="SSF51735">
    <property type="entry name" value="NAD(P)-binding Rossmann-fold domains"/>
    <property type="match status" value="1"/>
</dbReference>
<name>A0AAD6TMG0_9AGAR</name>
<accession>A0AAD6TMG0</accession>
<keyword evidence="1" id="KW-0560">Oxidoreductase</keyword>
<proteinExistence type="predicted"/>
<evidence type="ECO:0000313" key="3">
    <source>
        <dbReference type="Proteomes" id="UP001222325"/>
    </source>
</evidence>
<reference evidence="2" key="1">
    <citation type="submission" date="2023-03" db="EMBL/GenBank/DDBJ databases">
        <title>Massive genome expansion in bonnet fungi (Mycena s.s.) driven by repeated elements and novel gene families across ecological guilds.</title>
        <authorList>
            <consortium name="Lawrence Berkeley National Laboratory"/>
            <person name="Harder C.B."/>
            <person name="Miyauchi S."/>
            <person name="Viragh M."/>
            <person name="Kuo A."/>
            <person name="Thoen E."/>
            <person name="Andreopoulos B."/>
            <person name="Lu D."/>
            <person name="Skrede I."/>
            <person name="Drula E."/>
            <person name="Henrissat B."/>
            <person name="Morin E."/>
            <person name="Kohler A."/>
            <person name="Barry K."/>
            <person name="LaButti K."/>
            <person name="Morin E."/>
            <person name="Salamov A."/>
            <person name="Lipzen A."/>
            <person name="Mereny Z."/>
            <person name="Hegedus B."/>
            <person name="Baldrian P."/>
            <person name="Stursova M."/>
            <person name="Weitz H."/>
            <person name="Taylor A."/>
            <person name="Grigoriev I.V."/>
            <person name="Nagy L.G."/>
            <person name="Martin F."/>
            <person name="Kauserud H."/>
        </authorList>
    </citation>
    <scope>NUCLEOTIDE SEQUENCE</scope>
    <source>
        <strain evidence="2">CBHHK173m</strain>
    </source>
</reference>
<dbReference type="Gene3D" id="3.40.50.720">
    <property type="entry name" value="NAD(P)-binding Rossmann-like Domain"/>
    <property type="match status" value="1"/>
</dbReference>
<keyword evidence="3" id="KW-1185">Reference proteome</keyword>
<dbReference type="EMBL" id="JARJCN010000122">
    <property type="protein sequence ID" value="KAJ7071851.1"/>
    <property type="molecule type" value="Genomic_DNA"/>
</dbReference>
<dbReference type="PANTHER" id="PTHR43157:SF31">
    <property type="entry name" value="PHOSPHATIDYLINOSITOL-GLYCAN BIOSYNTHESIS CLASS F PROTEIN"/>
    <property type="match status" value="1"/>
</dbReference>
<dbReference type="Proteomes" id="UP001222325">
    <property type="component" value="Unassembled WGS sequence"/>
</dbReference>
<dbReference type="PANTHER" id="PTHR43157">
    <property type="entry name" value="PHOSPHATIDYLINOSITOL-GLYCAN BIOSYNTHESIS CLASS F PROTEIN-RELATED"/>
    <property type="match status" value="1"/>
</dbReference>
<evidence type="ECO:0000256" key="1">
    <source>
        <dbReference type="ARBA" id="ARBA00023002"/>
    </source>
</evidence>
<evidence type="ECO:0000313" key="2">
    <source>
        <dbReference type="EMBL" id="KAJ7071851.1"/>
    </source>
</evidence>
<gene>
    <name evidence="2" type="ORF">B0H15DRAFT_917782</name>
</gene>